<dbReference type="EMBL" id="OZ034814">
    <property type="protein sequence ID" value="CAL1358516.1"/>
    <property type="molecule type" value="Genomic_DNA"/>
</dbReference>
<reference evidence="1 2" key="1">
    <citation type="submission" date="2024-04" db="EMBL/GenBank/DDBJ databases">
        <authorList>
            <person name="Fracassetti M."/>
        </authorList>
    </citation>
    <scope>NUCLEOTIDE SEQUENCE [LARGE SCALE GENOMIC DNA]</scope>
</reference>
<sequence>MAEEPPPQRDWTHLPGLLLDGIMRRSAKLPDFIRFQAVCKPWRQALLLSQPAELQNPHKFRQSLPWLILPCDKPDTADCRGHDCHHFVDVAAEGNNKCRRLHVDLARGQYTYPQCLGSAFGWLLIQELWWPHPLVLYLLNPLTRAKIRLINKIRHGGGDFR</sequence>
<dbReference type="PANTHER" id="PTHR44259">
    <property type="entry name" value="OS07G0183000 PROTEIN-RELATED"/>
    <property type="match status" value="1"/>
</dbReference>
<dbReference type="InterPro" id="IPR050942">
    <property type="entry name" value="F-box_BR-signaling"/>
</dbReference>
<keyword evidence="2" id="KW-1185">Reference proteome</keyword>
<organism evidence="1 2">
    <name type="scientific">Linum trigynum</name>
    <dbReference type="NCBI Taxonomy" id="586398"/>
    <lineage>
        <taxon>Eukaryota</taxon>
        <taxon>Viridiplantae</taxon>
        <taxon>Streptophyta</taxon>
        <taxon>Embryophyta</taxon>
        <taxon>Tracheophyta</taxon>
        <taxon>Spermatophyta</taxon>
        <taxon>Magnoliopsida</taxon>
        <taxon>eudicotyledons</taxon>
        <taxon>Gunneridae</taxon>
        <taxon>Pentapetalae</taxon>
        <taxon>rosids</taxon>
        <taxon>fabids</taxon>
        <taxon>Malpighiales</taxon>
        <taxon>Linaceae</taxon>
        <taxon>Linum</taxon>
    </lineage>
</organism>
<gene>
    <name evidence="1" type="ORF">LTRI10_LOCUS6067</name>
</gene>
<proteinExistence type="predicted"/>
<evidence type="ECO:0008006" key="3">
    <source>
        <dbReference type="Google" id="ProtNLM"/>
    </source>
</evidence>
<name>A0AAV2CS99_9ROSI</name>
<dbReference type="AlphaFoldDB" id="A0AAV2CS99"/>
<dbReference type="PANTHER" id="PTHR44259:SF114">
    <property type="entry name" value="OS06G0707300 PROTEIN"/>
    <property type="match status" value="1"/>
</dbReference>
<protein>
    <recommendedName>
        <fullName evidence="3">F-box domain-containing protein</fullName>
    </recommendedName>
</protein>
<dbReference type="Proteomes" id="UP001497516">
    <property type="component" value="Chromosome 10"/>
</dbReference>
<accession>A0AAV2CS99</accession>
<evidence type="ECO:0000313" key="1">
    <source>
        <dbReference type="EMBL" id="CAL1358516.1"/>
    </source>
</evidence>
<evidence type="ECO:0000313" key="2">
    <source>
        <dbReference type="Proteomes" id="UP001497516"/>
    </source>
</evidence>